<reference evidence="1" key="1">
    <citation type="submission" date="2021-06" db="EMBL/GenBank/DDBJ databases">
        <authorList>
            <person name="Kallberg Y."/>
            <person name="Tangrot J."/>
            <person name="Rosling A."/>
        </authorList>
    </citation>
    <scope>NUCLEOTIDE SEQUENCE</scope>
    <source>
        <strain evidence="1">MA461A</strain>
    </source>
</reference>
<feature type="non-terminal residue" evidence="1">
    <location>
        <position position="41"/>
    </location>
</feature>
<organism evidence="1 2">
    <name type="scientific">Racocetra persica</name>
    <dbReference type="NCBI Taxonomy" id="160502"/>
    <lineage>
        <taxon>Eukaryota</taxon>
        <taxon>Fungi</taxon>
        <taxon>Fungi incertae sedis</taxon>
        <taxon>Mucoromycota</taxon>
        <taxon>Glomeromycotina</taxon>
        <taxon>Glomeromycetes</taxon>
        <taxon>Diversisporales</taxon>
        <taxon>Gigasporaceae</taxon>
        <taxon>Racocetra</taxon>
    </lineage>
</organism>
<keyword evidence="2" id="KW-1185">Reference proteome</keyword>
<protein>
    <submittedName>
        <fullName evidence="1">35583_t:CDS:1</fullName>
    </submittedName>
</protein>
<evidence type="ECO:0000313" key="2">
    <source>
        <dbReference type="Proteomes" id="UP000789920"/>
    </source>
</evidence>
<sequence length="41" mass="4524">MLDSCCPLIYWMLDSFLVSTNILDVGFVLGANNTLDVGFIL</sequence>
<name>A0ACA9P9Y9_9GLOM</name>
<dbReference type="Proteomes" id="UP000789920">
    <property type="component" value="Unassembled WGS sequence"/>
</dbReference>
<proteinExistence type="predicted"/>
<comment type="caution">
    <text evidence="1">The sequence shown here is derived from an EMBL/GenBank/DDBJ whole genome shotgun (WGS) entry which is preliminary data.</text>
</comment>
<dbReference type="EMBL" id="CAJVQC010018696">
    <property type="protein sequence ID" value="CAG8695473.1"/>
    <property type="molecule type" value="Genomic_DNA"/>
</dbReference>
<evidence type="ECO:0000313" key="1">
    <source>
        <dbReference type="EMBL" id="CAG8695473.1"/>
    </source>
</evidence>
<gene>
    <name evidence="1" type="ORF">RPERSI_LOCUS9761</name>
</gene>
<accession>A0ACA9P9Y9</accession>